<dbReference type="InterPro" id="IPR017804">
    <property type="entry name" value="MeTrfase_EgtD-like"/>
</dbReference>
<accession>A0AAN7UCN3</accession>
<evidence type="ECO:0000256" key="1">
    <source>
        <dbReference type="ARBA" id="ARBA00008361"/>
    </source>
</evidence>
<keyword evidence="4" id="KW-0949">S-adenosyl-L-methionine</keyword>
<keyword evidence="2" id="KW-0489">Methyltransferase</keyword>
<evidence type="ECO:0000256" key="2">
    <source>
        <dbReference type="ARBA" id="ARBA00022603"/>
    </source>
</evidence>
<evidence type="ECO:0000256" key="4">
    <source>
        <dbReference type="ARBA" id="ARBA00022691"/>
    </source>
</evidence>
<dbReference type="Gene3D" id="3.40.50.150">
    <property type="entry name" value="Vaccinia Virus protein VP39"/>
    <property type="match status" value="1"/>
</dbReference>
<name>A0AAN7UCN3_9PEZI</name>
<comment type="caution">
    <text evidence="6">The sequence shown here is derived from an EMBL/GenBank/DDBJ whole genome shotgun (WGS) entry which is preliminary data.</text>
</comment>
<protein>
    <recommendedName>
        <fullName evidence="5">Histidine-specific methyltransferase SAM-dependent domain-containing protein</fullName>
    </recommendedName>
</protein>
<sequence>MSPIHLELEDRPQVVDIRRSESNLDLVKEVTSGLRSQPLEIPSILLWTDRGLKLFDRYVQIPSYYPFHSEMEVLRVHGSSIVASMPADGVLLELGCGAIHKTKLILAALCKRQKPVHYFALDLSRESLVASLHELRSSFRDSSFITITGLLGTYDDCIAWLGGANSLSQYQPITILWLGNSIANMDHPEEAGAFLERFGTACKRAQLTCRFLVSIDICQKESKIKDAYSGPEFRDWLLSSLEIASLAVGYDAFSSADWGDSIWMDSYTCTLHACLAARRDMLIPLTSPIHGSQTVAIHKGDRITMIRSGKWKEDTIGEICAQAGFQIQQRWKDDDGDYGVFLLGQEARL</sequence>
<comment type="similarity">
    <text evidence="1">Belongs to the methyltransferase superfamily.</text>
</comment>
<reference evidence="6 7" key="1">
    <citation type="submission" date="2023-10" db="EMBL/GenBank/DDBJ databases">
        <title>Draft genome sequence of Xylaria bambusicola isolate GMP-LS, the root and basal stem rot pathogen of sugarcane in Indonesia.</title>
        <authorList>
            <person name="Selvaraj P."/>
            <person name="Muralishankar V."/>
            <person name="Muruganantham S."/>
            <person name="Sp S."/>
            <person name="Haryani S."/>
            <person name="Lau K.J.X."/>
            <person name="Naqvi N.I."/>
        </authorList>
    </citation>
    <scope>NUCLEOTIDE SEQUENCE [LARGE SCALE GENOMIC DNA]</scope>
    <source>
        <strain evidence="6">GMP-LS</strain>
    </source>
</reference>
<dbReference type="InterPro" id="IPR019257">
    <property type="entry name" value="MeTrfase_dom"/>
</dbReference>
<proteinExistence type="inferred from homology"/>
<keyword evidence="7" id="KW-1185">Reference proteome</keyword>
<dbReference type="PIRSF" id="PIRSF018005">
    <property type="entry name" value="UCP018005"/>
    <property type="match status" value="1"/>
</dbReference>
<dbReference type="InterPro" id="IPR017805">
    <property type="entry name" value="SAM_MeTrfase_EasF-type_put"/>
</dbReference>
<evidence type="ECO:0000313" key="7">
    <source>
        <dbReference type="Proteomes" id="UP001305414"/>
    </source>
</evidence>
<dbReference type="Proteomes" id="UP001305414">
    <property type="component" value="Unassembled WGS sequence"/>
</dbReference>
<gene>
    <name evidence="6" type="ORF">RRF57_000688</name>
</gene>
<dbReference type="GO" id="GO:0008168">
    <property type="term" value="F:methyltransferase activity"/>
    <property type="evidence" value="ECO:0007669"/>
    <property type="project" value="UniProtKB-KW"/>
</dbReference>
<dbReference type="InterPro" id="IPR051128">
    <property type="entry name" value="EgtD_Methyltrsf_superfamily"/>
</dbReference>
<feature type="domain" description="Histidine-specific methyltransferase SAM-dependent" evidence="5">
    <location>
        <begin position="28"/>
        <end position="343"/>
    </location>
</feature>
<dbReference type="Pfam" id="PF10017">
    <property type="entry name" value="Methyltransf_33"/>
    <property type="match status" value="1"/>
</dbReference>
<dbReference type="AlphaFoldDB" id="A0AAN7UCN3"/>
<dbReference type="InterPro" id="IPR029063">
    <property type="entry name" value="SAM-dependent_MTases_sf"/>
</dbReference>
<dbReference type="NCBIfam" id="TIGR03439">
    <property type="entry name" value="methyl_EasF"/>
    <property type="match status" value="1"/>
</dbReference>
<evidence type="ECO:0000256" key="3">
    <source>
        <dbReference type="ARBA" id="ARBA00022679"/>
    </source>
</evidence>
<dbReference type="EMBL" id="JAWHQM010000002">
    <property type="protein sequence ID" value="KAK5624972.1"/>
    <property type="molecule type" value="Genomic_DNA"/>
</dbReference>
<dbReference type="PANTHER" id="PTHR43397">
    <property type="entry name" value="ERGOTHIONEINE BIOSYNTHESIS PROTEIN 1"/>
    <property type="match status" value="1"/>
</dbReference>
<dbReference type="PANTHER" id="PTHR43397:SF2">
    <property type="entry name" value="HISTIDINE-SPECIFIC METHYLTRANSFERASE SAM-DEPENDENT DOMAIN-CONTAINING PROTEIN"/>
    <property type="match status" value="1"/>
</dbReference>
<keyword evidence="3" id="KW-0808">Transferase</keyword>
<dbReference type="GO" id="GO:0032259">
    <property type="term" value="P:methylation"/>
    <property type="evidence" value="ECO:0007669"/>
    <property type="project" value="UniProtKB-KW"/>
</dbReference>
<organism evidence="6 7">
    <name type="scientific">Xylaria bambusicola</name>
    <dbReference type="NCBI Taxonomy" id="326684"/>
    <lineage>
        <taxon>Eukaryota</taxon>
        <taxon>Fungi</taxon>
        <taxon>Dikarya</taxon>
        <taxon>Ascomycota</taxon>
        <taxon>Pezizomycotina</taxon>
        <taxon>Sordariomycetes</taxon>
        <taxon>Xylariomycetidae</taxon>
        <taxon>Xylariales</taxon>
        <taxon>Xylariaceae</taxon>
        <taxon>Xylaria</taxon>
    </lineage>
</organism>
<evidence type="ECO:0000313" key="6">
    <source>
        <dbReference type="EMBL" id="KAK5624972.1"/>
    </source>
</evidence>
<evidence type="ECO:0000259" key="5">
    <source>
        <dbReference type="Pfam" id="PF10017"/>
    </source>
</evidence>